<organism evidence="1 2">
    <name type="scientific">Metallumcola ferriviriculae</name>
    <dbReference type="NCBI Taxonomy" id="3039180"/>
    <lineage>
        <taxon>Bacteria</taxon>
        <taxon>Bacillati</taxon>
        <taxon>Bacillota</taxon>
        <taxon>Clostridia</taxon>
        <taxon>Neomoorellales</taxon>
        <taxon>Desulfitibacteraceae</taxon>
        <taxon>Metallumcola</taxon>
    </lineage>
</organism>
<protein>
    <submittedName>
        <fullName evidence="1">Uncharacterized protein</fullName>
    </submittedName>
</protein>
<keyword evidence="2" id="KW-1185">Reference proteome</keyword>
<evidence type="ECO:0000313" key="2">
    <source>
        <dbReference type="Proteomes" id="UP001329915"/>
    </source>
</evidence>
<accession>A0AAU0URL7</accession>
<dbReference type="AlphaFoldDB" id="A0AAU0URL7"/>
<evidence type="ECO:0000313" key="1">
    <source>
        <dbReference type="EMBL" id="WRO22851.1"/>
    </source>
</evidence>
<dbReference type="KEGG" id="dbc:MFMK1_002692"/>
<gene>
    <name evidence="1" type="ORF">MFMK1_002692</name>
</gene>
<sequence length="111" mass="12228">MAYKCTKNITVEEVGANRLLVKTEYSDNSYAIQLNSIFEGSTQRLLYADVQVDRAPADKAAFSNIIRKAVGLSIKLTGTNQLKLIKALGTDNLLLVNLLIENGLILENMQV</sequence>
<dbReference type="EMBL" id="CP121694">
    <property type="protein sequence ID" value="WRO22851.1"/>
    <property type="molecule type" value="Genomic_DNA"/>
</dbReference>
<proteinExistence type="predicted"/>
<dbReference type="Proteomes" id="UP001329915">
    <property type="component" value="Chromosome"/>
</dbReference>
<name>A0AAU0URL7_9FIRM</name>
<reference evidence="1 2" key="1">
    <citation type="submission" date="2023-04" db="EMBL/GenBank/DDBJ databases">
        <authorList>
            <person name="Hsu D."/>
        </authorList>
    </citation>
    <scope>NUCLEOTIDE SEQUENCE [LARGE SCALE GENOMIC DNA]</scope>
    <source>
        <strain evidence="1 2">MK1</strain>
    </source>
</reference>
<dbReference type="RefSeq" id="WP_366922247.1">
    <property type="nucleotide sequence ID" value="NZ_CP121694.1"/>
</dbReference>